<sequence length="434" mass="47314">MRIAIVVQPLDSVALPFSHGSSLAIVGYNLARELAASGHKTVLYCGGKEGDRVQKEGNLKVVTIRVPLKNAFKLADRVTGIFDVSPPLMTRQSYFSGYFKEVAHALEGEDFNIVHVFTYFQFMPMLRDAAPNAALLLHMHGETASMAPDSVLNPALPAIDLAIGCSQFLVDRLVQKAPSLSSRNAVLWNGVDHVVQDQAPETDAPQSGPQRLLFVGRLSPEKGIHVLLEAFNEVARRRDDIELDLVGGAGLLPYSFHVGVSDDPLDATLRGFYGETLPGKLYRQILANQTAFLKDMKARVAPDAVERVNFKGALPHDTIHDLYSASTIVVFPSVWNEPFGMPVAEAMAAGVPVIATESGGIPEIVDCGRAGILVPRGDAASLTQAIDDLLDAPEQRRHLSIEGRARMRGDFTWPVLTRKLEAIYERAIELRHNG</sequence>
<dbReference type="InterPro" id="IPR050194">
    <property type="entry name" value="Glycosyltransferase_grp1"/>
</dbReference>
<dbReference type="Pfam" id="PF13439">
    <property type="entry name" value="Glyco_transf_4"/>
    <property type="match status" value="1"/>
</dbReference>
<feature type="domain" description="Glycosyltransferase subfamily 4-like N-terminal" evidence="2">
    <location>
        <begin position="28"/>
        <end position="193"/>
    </location>
</feature>
<name>A0A239MH74_9RHOB</name>
<organism evidence="3 4">
    <name type="scientific">Tropicimonas sediminicola</name>
    <dbReference type="NCBI Taxonomy" id="1031541"/>
    <lineage>
        <taxon>Bacteria</taxon>
        <taxon>Pseudomonadati</taxon>
        <taxon>Pseudomonadota</taxon>
        <taxon>Alphaproteobacteria</taxon>
        <taxon>Rhodobacterales</taxon>
        <taxon>Roseobacteraceae</taxon>
        <taxon>Tropicimonas</taxon>
    </lineage>
</organism>
<dbReference type="CDD" id="cd03801">
    <property type="entry name" value="GT4_PimA-like"/>
    <property type="match status" value="1"/>
</dbReference>
<evidence type="ECO:0000259" key="2">
    <source>
        <dbReference type="Pfam" id="PF13439"/>
    </source>
</evidence>
<gene>
    <name evidence="3" type="ORF">SAMN05421757_11821</name>
</gene>
<accession>A0A239MH74</accession>
<dbReference type="PANTHER" id="PTHR45947">
    <property type="entry name" value="SULFOQUINOVOSYL TRANSFERASE SQD2"/>
    <property type="match status" value="1"/>
</dbReference>
<dbReference type="OrthoDB" id="9790710at2"/>
<dbReference type="EMBL" id="FZOY01000018">
    <property type="protein sequence ID" value="SNT41298.1"/>
    <property type="molecule type" value="Genomic_DNA"/>
</dbReference>
<dbReference type="PANTHER" id="PTHR45947:SF13">
    <property type="entry name" value="TRANSFERASE"/>
    <property type="match status" value="1"/>
</dbReference>
<protein>
    <submittedName>
        <fullName evidence="3">Glycosyltransferase involved in cell wall bisynthesis</fullName>
    </submittedName>
</protein>
<dbReference type="InterPro" id="IPR028098">
    <property type="entry name" value="Glyco_trans_4-like_N"/>
</dbReference>
<reference evidence="3 4" key="1">
    <citation type="submission" date="2017-06" db="EMBL/GenBank/DDBJ databases">
        <authorList>
            <person name="Kim H.J."/>
            <person name="Triplett B.A."/>
        </authorList>
    </citation>
    <scope>NUCLEOTIDE SEQUENCE [LARGE SCALE GENOMIC DNA]</scope>
    <source>
        <strain evidence="3 4">DSM 29339</strain>
    </source>
</reference>
<feature type="domain" description="Glycosyl transferase family 1" evidence="1">
    <location>
        <begin position="205"/>
        <end position="248"/>
    </location>
</feature>
<dbReference type="RefSeq" id="WP_089235574.1">
    <property type="nucleotide sequence ID" value="NZ_FZOY01000018.1"/>
</dbReference>
<proteinExistence type="predicted"/>
<dbReference type="SUPFAM" id="SSF53756">
    <property type="entry name" value="UDP-Glycosyltransferase/glycogen phosphorylase"/>
    <property type="match status" value="1"/>
</dbReference>
<dbReference type="InterPro" id="IPR001296">
    <property type="entry name" value="Glyco_trans_1"/>
</dbReference>
<dbReference type="Gene3D" id="3.40.50.2000">
    <property type="entry name" value="Glycogen Phosphorylase B"/>
    <property type="match status" value="2"/>
</dbReference>
<dbReference type="AlphaFoldDB" id="A0A239MH74"/>
<dbReference type="Proteomes" id="UP000198426">
    <property type="component" value="Unassembled WGS sequence"/>
</dbReference>
<evidence type="ECO:0000313" key="4">
    <source>
        <dbReference type="Proteomes" id="UP000198426"/>
    </source>
</evidence>
<feature type="domain" description="Glycosyl transferase family 1" evidence="1">
    <location>
        <begin position="306"/>
        <end position="405"/>
    </location>
</feature>
<evidence type="ECO:0000259" key="1">
    <source>
        <dbReference type="Pfam" id="PF00534"/>
    </source>
</evidence>
<dbReference type="Pfam" id="PF00534">
    <property type="entry name" value="Glycos_transf_1"/>
    <property type="match status" value="2"/>
</dbReference>
<keyword evidence="4" id="KW-1185">Reference proteome</keyword>
<evidence type="ECO:0000313" key="3">
    <source>
        <dbReference type="EMBL" id="SNT41298.1"/>
    </source>
</evidence>
<keyword evidence="3" id="KW-0808">Transferase</keyword>
<dbReference type="GO" id="GO:0016757">
    <property type="term" value="F:glycosyltransferase activity"/>
    <property type="evidence" value="ECO:0007669"/>
    <property type="project" value="InterPro"/>
</dbReference>